<dbReference type="EMBL" id="DS990396">
    <property type="protein sequence ID" value="EFR47664.1"/>
    <property type="molecule type" value="Genomic_DNA"/>
</dbReference>
<evidence type="ECO:0000313" key="1">
    <source>
        <dbReference type="EMBL" id="EFR47664.1"/>
    </source>
</evidence>
<accession>A0ABN0BDR2</accession>
<evidence type="ECO:0000313" key="2">
    <source>
        <dbReference type="Proteomes" id="UP000005755"/>
    </source>
</evidence>
<reference evidence="2" key="1">
    <citation type="journal article" date="2014" name="Genome Announc.">
        <title>Draft genome sequences of six enterohepatic helicobacter species isolated from humans and one from rhesus macaques.</title>
        <authorList>
            <person name="Shen Z."/>
            <person name="Sheh A."/>
            <person name="Young S.K."/>
            <person name="Abouelliel A."/>
            <person name="Ward D.V."/>
            <person name="Earl A.M."/>
            <person name="Fox J.G."/>
        </authorList>
    </citation>
    <scope>NUCLEOTIDE SEQUENCE [LARGE SCALE GENOMIC DNA]</scope>
    <source>
        <strain evidence="2">CCUG 18818</strain>
    </source>
</reference>
<proteinExistence type="predicted"/>
<dbReference type="Proteomes" id="UP000005755">
    <property type="component" value="Unassembled WGS sequence"/>
</dbReference>
<protein>
    <submittedName>
        <fullName evidence="1">Uncharacterized protein</fullName>
    </submittedName>
</protein>
<gene>
    <name evidence="1" type="ORF">HCCG_02213</name>
</gene>
<sequence length="172" mass="20248">MSIILLKMIFTNTMIFRLKRLEGRQRICMKKSSVIILLMYSLFANENYTIPLPPYAEEFKKETLEVLAIDMEINWENSGISDEKALEHCKNTQSLPKDLKQMEQYLKQHIIVWNLHYYSGDGCVYRGKVKFVGKIWDFVSVGGKTRLSHRNEDIYLVCESARCRPRAWSDEE</sequence>
<keyword evidence="2" id="KW-1185">Reference proteome</keyword>
<name>A0ABN0BDR2_9HELI</name>
<organism evidence="1 2">
    <name type="scientific">Helicobacter cinaedi CCUG 18818 = ATCC BAA-847</name>
    <dbReference type="NCBI Taxonomy" id="537971"/>
    <lineage>
        <taxon>Bacteria</taxon>
        <taxon>Pseudomonadati</taxon>
        <taxon>Campylobacterota</taxon>
        <taxon>Epsilonproteobacteria</taxon>
        <taxon>Campylobacterales</taxon>
        <taxon>Helicobacteraceae</taxon>
        <taxon>Helicobacter</taxon>
    </lineage>
</organism>